<evidence type="ECO:0000313" key="2">
    <source>
        <dbReference type="EMBL" id="CAG8544868.1"/>
    </source>
</evidence>
<dbReference type="AlphaFoldDB" id="A0A9N9AX70"/>
<protein>
    <submittedName>
        <fullName evidence="2">5058_t:CDS:1</fullName>
    </submittedName>
</protein>
<comment type="caution">
    <text evidence="2">The sequence shown here is derived from an EMBL/GenBank/DDBJ whole genome shotgun (WGS) entry which is preliminary data.</text>
</comment>
<dbReference type="Gene3D" id="2.60.40.640">
    <property type="match status" value="1"/>
</dbReference>
<dbReference type="Proteomes" id="UP000789831">
    <property type="component" value="Unassembled WGS sequence"/>
</dbReference>
<dbReference type="InterPro" id="IPR014756">
    <property type="entry name" value="Ig_E-set"/>
</dbReference>
<dbReference type="OrthoDB" id="2333384at2759"/>
<feature type="compositionally biased region" description="Low complexity" evidence="1">
    <location>
        <begin position="532"/>
        <end position="547"/>
    </location>
</feature>
<accession>A0A9N9AX70</accession>
<dbReference type="InterPro" id="IPR014752">
    <property type="entry name" value="Arrestin-like_C"/>
</dbReference>
<feature type="region of interest" description="Disordered" evidence="1">
    <location>
        <begin position="514"/>
        <end position="555"/>
    </location>
</feature>
<evidence type="ECO:0000256" key="1">
    <source>
        <dbReference type="SAM" id="MobiDB-lite"/>
    </source>
</evidence>
<keyword evidence="3" id="KW-1185">Reference proteome</keyword>
<proteinExistence type="predicted"/>
<feature type="region of interest" description="Disordered" evidence="1">
    <location>
        <begin position="395"/>
        <end position="432"/>
    </location>
</feature>
<name>A0A9N9AX70_9GLOM</name>
<evidence type="ECO:0000313" key="3">
    <source>
        <dbReference type="Proteomes" id="UP000789831"/>
    </source>
</evidence>
<dbReference type="EMBL" id="CAJVPL010000981">
    <property type="protein sequence ID" value="CAG8544868.1"/>
    <property type="molecule type" value="Genomic_DNA"/>
</dbReference>
<gene>
    <name evidence="2" type="ORF">AGERDE_LOCUS6369</name>
</gene>
<feature type="compositionally biased region" description="Low complexity" evidence="1">
    <location>
        <begin position="516"/>
        <end position="525"/>
    </location>
</feature>
<feature type="compositionally biased region" description="Low complexity" evidence="1">
    <location>
        <begin position="400"/>
        <end position="423"/>
    </location>
</feature>
<dbReference type="SUPFAM" id="SSF81296">
    <property type="entry name" value="E set domains"/>
    <property type="match status" value="1"/>
</dbReference>
<reference evidence="2" key="1">
    <citation type="submission" date="2021-06" db="EMBL/GenBank/DDBJ databases">
        <authorList>
            <person name="Kallberg Y."/>
            <person name="Tangrot J."/>
            <person name="Rosling A."/>
        </authorList>
    </citation>
    <scope>NUCLEOTIDE SEQUENCE</scope>
    <source>
        <strain evidence="2">MT106</strain>
    </source>
</reference>
<organism evidence="2 3">
    <name type="scientific">Ambispora gerdemannii</name>
    <dbReference type="NCBI Taxonomy" id="144530"/>
    <lineage>
        <taxon>Eukaryota</taxon>
        <taxon>Fungi</taxon>
        <taxon>Fungi incertae sedis</taxon>
        <taxon>Mucoromycota</taxon>
        <taxon>Glomeromycotina</taxon>
        <taxon>Glomeromycetes</taxon>
        <taxon>Archaeosporales</taxon>
        <taxon>Ambisporaceae</taxon>
        <taxon>Ambispora</taxon>
    </lineage>
</organism>
<sequence>MNNSIIAIDLFPENDGKIIMYGAPNKDISYRVAGKLRIILSKPLKVKQVVIKLKGKSEYSDWENQYSAINLLKLESILVEKQLIARGVTDFDYEFNIPGNTPQTYVTSFGLINYKLVAVVQPSSMLARDGHIERSINFGRHYLPCRRDLLPAPPTKVYRGQRKNFLKYELDIPTVVGVNEKGMFVRVRLLPLSIRGQVRKITFDLLQSEKYRIQPTLNDLQEFGIDETQLVGNVQLNDASNTKRKRSHLIKPTSLSISNEGDAWNNPLTYNLPFATVKSPLMRVRHRLRIIISFEDESQKRLDLQFPLIFTTIPDEPIDGNHLDSGLPTYDDVIRNFEVDENENDHPIIPYESVHRSNTSDTVNNNLSSVIQVNDDNIPPLRQQRSQQTLGRLLYRSDSDSSSSPNVSTSSSPVSSFNNSSSTARDKRIPPELNLVPATAHTLRPSNSLNNLAAVAASSSTASSSLIRGSRLFTRAGRASWYLNFDKDDEPIVNPEIHSAPSSPQNTHFITPPTPTVSATTSSPTKIKSNEPSIQSPTTTSSIKSPTSGGGFSGMLRRASLTLKPVLRMKQQKMSATVQLNGGLTDDDDFEDIESM</sequence>